<evidence type="ECO:0000256" key="1">
    <source>
        <dbReference type="ARBA" id="ARBA00005417"/>
    </source>
</evidence>
<keyword evidence="4 8" id="KW-0067">ATP-binding</keyword>
<evidence type="ECO:0000256" key="5">
    <source>
        <dbReference type="ARBA" id="ARBA00022970"/>
    </source>
</evidence>
<evidence type="ECO:0000256" key="6">
    <source>
        <dbReference type="SAM" id="MobiDB-lite"/>
    </source>
</evidence>
<keyword evidence="2" id="KW-0813">Transport</keyword>
<name>A0AB39R9L2_9ACTN</name>
<dbReference type="GO" id="GO:0016887">
    <property type="term" value="F:ATP hydrolysis activity"/>
    <property type="evidence" value="ECO:0007669"/>
    <property type="project" value="InterPro"/>
</dbReference>
<keyword evidence="3" id="KW-0547">Nucleotide-binding</keyword>
<feature type="compositionally biased region" description="Low complexity" evidence="6">
    <location>
        <begin position="36"/>
        <end position="48"/>
    </location>
</feature>
<reference evidence="8" key="1">
    <citation type="submission" date="2024-07" db="EMBL/GenBank/DDBJ databases">
        <authorList>
            <person name="Yu S.T."/>
        </authorList>
    </citation>
    <scope>NUCLEOTIDE SEQUENCE</scope>
    <source>
        <strain evidence="8">R41</strain>
    </source>
</reference>
<dbReference type="InterPro" id="IPR003593">
    <property type="entry name" value="AAA+_ATPase"/>
</dbReference>
<evidence type="ECO:0000256" key="2">
    <source>
        <dbReference type="ARBA" id="ARBA00022448"/>
    </source>
</evidence>
<keyword evidence="5" id="KW-0029">Amino-acid transport</keyword>
<dbReference type="EMBL" id="CP163443">
    <property type="protein sequence ID" value="XDQ50390.1"/>
    <property type="molecule type" value="Genomic_DNA"/>
</dbReference>
<dbReference type="GO" id="GO:0005524">
    <property type="term" value="F:ATP binding"/>
    <property type="evidence" value="ECO:0007669"/>
    <property type="project" value="UniProtKB-KW"/>
</dbReference>
<organism evidence="8">
    <name type="scientific">Streptomyces sp. R41</name>
    <dbReference type="NCBI Taxonomy" id="3238632"/>
    <lineage>
        <taxon>Bacteria</taxon>
        <taxon>Bacillati</taxon>
        <taxon>Actinomycetota</taxon>
        <taxon>Actinomycetes</taxon>
        <taxon>Kitasatosporales</taxon>
        <taxon>Streptomycetaceae</taxon>
        <taxon>Streptomyces</taxon>
    </lineage>
</organism>
<evidence type="ECO:0000259" key="7">
    <source>
        <dbReference type="PROSITE" id="PS50893"/>
    </source>
</evidence>
<evidence type="ECO:0000313" key="8">
    <source>
        <dbReference type="EMBL" id="XDQ50390.1"/>
    </source>
</evidence>
<protein>
    <submittedName>
        <fullName evidence="8">ABC transporter ATP-binding protein</fullName>
    </submittedName>
</protein>
<dbReference type="InterPro" id="IPR027417">
    <property type="entry name" value="P-loop_NTPase"/>
</dbReference>
<dbReference type="RefSeq" id="WP_369243745.1">
    <property type="nucleotide sequence ID" value="NZ_CP163443.1"/>
</dbReference>
<dbReference type="AlphaFoldDB" id="A0AB39R9L2"/>
<proteinExistence type="inferred from homology"/>
<dbReference type="PANTHER" id="PTHR43820:SF4">
    <property type="entry name" value="HIGH-AFFINITY BRANCHED-CHAIN AMINO ACID TRANSPORT ATP-BINDING PROTEIN LIVF"/>
    <property type="match status" value="1"/>
</dbReference>
<dbReference type="InterPro" id="IPR003439">
    <property type="entry name" value="ABC_transporter-like_ATP-bd"/>
</dbReference>
<dbReference type="Gene3D" id="3.40.50.300">
    <property type="entry name" value="P-loop containing nucleotide triphosphate hydrolases"/>
    <property type="match status" value="1"/>
</dbReference>
<dbReference type="PROSITE" id="PS00211">
    <property type="entry name" value="ABC_TRANSPORTER_1"/>
    <property type="match status" value="1"/>
</dbReference>
<dbReference type="GO" id="GO:0015658">
    <property type="term" value="F:branched-chain amino acid transmembrane transporter activity"/>
    <property type="evidence" value="ECO:0007669"/>
    <property type="project" value="TreeGrafter"/>
</dbReference>
<accession>A0AB39R9L2</accession>
<evidence type="ECO:0000256" key="3">
    <source>
        <dbReference type="ARBA" id="ARBA00022741"/>
    </source>
</evidence>
<feature type="compositionally biased region" description="Basic and acidic residues" evidence="6">
    <location>
        <begin position="1"/>
        <end position="11"/>
    </location>
</feature>
<sequence>MNDHTSDRPEDSVPGTDPTGQDHPAEEHVAATAKSAPEGHGAGHTAAGEPAEPDFLCVSDLHAGYGQARVLQGLDFSVARGEVCAILGPNGAGKTTTLRALCGMVRGRGSVTLNARQLLGRSPEQAARLGVAHVPEGRGTFNDLTVEENLRVGAHLRTGVLRRGRDERAAVAADLQRIYAYFPRLRQRTRQAAGSLSGGEQQMLAIGRALMLRPALLLLDEPSLGLAPLVTRELFEIVRAVNEEERTTVVVVEQNAKLALDIAHRAHVLEAGRLVLSGPARQIREDGQVAEVYLGVSVRSRQGG</sequence>
<evidence type="ECO:0000256" key="4">
    <source>
        <dbReference type="ARBA" id="ARBA00022840"/>
    </source>
</evidence>
<dbReference type="CDD" id="cd03224">
    <property type="entry name" value="ABC_TM1139_LivF_branched"/>
    <property type="match status" value="1"/>
</dbReference>
<dbReference type="InterPro" id="IPR052156">
    <property type="entry name" value="BCAA_Transport_ATP-bd_LivF"/>
</dbReference>
<gene>
    <name evidence="8" type="ORF">AB5J53_00995</name>
</gene>
<comment type="similarity">
    <text evidence="1">Belongs to the ABC transporter superfamily.</text>
</comment>
<feature type="domain" description="ABC transporter" evidence="7">
    <location>
        <begin position="56"/>
        <end position="296"/>
    </location>
</feature>
<dbReference type="PANTHER" id="PTHR43820">
    <property type="entry name" value="HIGH-AFFINITY BRANCHED-CHAIN AMINO ACID TRANSPORT ATP-BINDING PROTEIN LIVF"/>
    <property type="match status" value="1"/>
</dbReference>
<dbReference type="GO" id="GO:0015807">
    <property type="term" value="P:L-amino acid transport"/>
    <property type="evidence" value="ECO:0007669"/>
    <property type="project" value="TreeGrafter"/>
</dbReference>
<dbReference type="Pfam" id="PF00005">
    <property type="entry name" value="ABC_tran"/>
    <property type="match status" value="1"/>
</dbReference>
<dbReference type="SMART" id="SM00382">
    <property type="entry name" value="AAA"/>
    <property type="match status" value="1"/>
</dbReference>
<dbReference type="InterPro" id="IPR017871">
    <property type="entry name" value="ABC_transporter-like_CS"/>
</dbReference>
<feature type="region of interest" description="Disordered" evidence="6">
    <location>
        <begin position="1"/>
        <end position="48"/>
    </location>
</feature>
<dbReference type="PROSITE" id="PS50893">
    <property type="entry name" value="ABC_TRANSPORTER_2"/>
    <property type="match status" value="1"/>
</dbReference>
<dbReference type="SUPFAM" id="SSF52540">
    <property type="entry name" value="P-loop containing nucleoside triphosphate hydrolases"/>
    <property type="match status" value="1"/>
</dbReference>